<evidence type="ECO:0000256" key="2">
    <source>
        <dbReference type="ARBA" id="ARBA00022574"/>
    </source>
</evidence>
<dbReference type="SMART" id="SM00320">
    <property type="entry name" value="WD40"/>
    <property type="match status" value="5"/>
</dbReference>
<dbReference type="SUPFAM" id="SSF50978">
    <property type="entry name" value="WD40 repeat-like"/>
    <property type="match status" value="1"/>
</dbReference>
<evidence type="ECO:0000256" key="4">
    <source>
        <dbReference type="ARBA" id="ARBA00023015"/>
    </source>
</evidence>
<organism evidence="8 9">
    <name type="scientific">Byssothecium circinans</name>
    <dbReference type="NCBI Taxonomy" id="147558"/>
    <lineage>
        <taxon>Eukaryota</taxon>
        <taxon>Fungi</taxon>
        <taxon>Dikarya</taxon>
        <taxon>Ascomycota</taxon>
        <taxon>Pezizomycotina</taxon>
        <taxon>Dothideomycetes</taxon>
        <taxon>Pleosporomycetidae</taxon>
        <taxon>Pleosporales</taxon>
        <taxon>Massarineae</taxon>
        <taxon>Massarinaceae</taxon>
        <taxon>Byssothecium</taxon>
    </lineage>
</organism>
<dbReference type="Pfam" id="PF00400">
    <property type="entry name" value="WD40"/>
    <property type="match status" value="2"/>
</dbReference>
<evidence type="ECO:0000313" key="9">
    <source>
        <dbReference type="Proteomes" id="UP000800035"/>
    </source>
</evidence>
<protein>
    <submittedName>
        <fullName evidence="8">WD40 repeat-like protein</fullName>
    </submittedName>
</protein>
<proteinExistence type="inferred from homology"/>
<dbReference type="Proteomes" id="UP000800035">
    <property type="component" value="Unassembled WGS sequence"/>
</dbReference>
<name>A0A6A5T9A4_9PLEO</name>
<keyword evidence="2 6" id="KW-0853">WD repeat</keyword>
<evidence type="ECO:0000256" key="5">
    <source>
        <dbReference type="ARBA" id="ARBA00023163"/>
    </source>
</evidence>
<reference evidence="8" key="1">
    <citation type="journal article" date="2020" name="Stud. Mycol.">
        <title>101 Dothideomycetes genomes: a test case for predicting lifestyles and emergence of pathogens.</title>
        <authorList>
            <person name="Haridas S."/>
            <person name="Albert R."/>
            <person name="Binder M."/>
            <person name="Bloem J."/>
            <person name="Labutti K."/>
            <person name="Salamov A."/>
            <person name="Andreopoulos B."/>
            <person name="Baker S."/>
            <person name="Barry K."/>
            <person name="Bills G."/>
            <person name="Bluhm B."/>
            <person name="Cannon C."/>
            <person name="Castanera R."/>
            <person name="Culley D."/>
            <person name="Daum C."/>
            <person name="Ezra D."/>
            <person name="Gonzalez J."/>
            <person name="Henrissat B."/>
            <person name="Kuo A."/>
            <person name="Liang C."/>
            <person name="Lipzen A."/>
            <person name="Lutzoni F."/>
            <person name="Magnuson J."/>
            <person name="Mondo S."/>
            <person name="Nolan M."/>
            <person name="Ohm R."/>
            <person name="Pangilinan J."/>
            <person name="Park H.-J."/>
            <person name="Ramirez L."/>
            <person name="Alfaro M."/>
            <person name="Sun H."/>
            <person name="Tritt A."/>
            <person name="Yoshinaga Y."/>
            <person name="Zwiers L.-H."/>
            <person name="Turgeon B."/>
            <person name="Goodwin S."/>
            <person name="Spatafora J."/>
            <person name="Crous P."/>
            <person name="Grigoriev I."/>
        </authorList>
    </citation>
    <scope>NUCLEOTIDE SEQUENCE</scope>
    <source>
        <strain evidence="8">CBS 675.92</strain>
    </source>
</reference>
<evidence type="ECO:0000256" key="1">
    <source>
        <dbReference type="ARBA" id="ARBA00008075"/>
    </source>
</evidence>
<dbReference type="AlphaFoldDB" id="A0A6A5T9A4"/>
<keyword evidence="9" id="KW-1185">Reference proteome</keyword>
<dbReference type="OrthoDB" id="7318948at2759"/>
<dbReference type="InterPro" id="IPR036322">
    <property type="entry name" value="WD40_repeat_dom_sf"/>
</dbReference>
<evidence type="ECO:0000313" key="8">
    <source>
        <dbReference type="EMBL" id="KAF1948840.1"/>
    </source>
</evidence>
<comment type="similarity">
    <text evidence="1">Belongs to the WD repeat ESC family.</text>
</comment>
<dbReference type="InterPro" id="IPR051243">
    <property type="entry name" value="PcG_WD-repeat"/>
</dbReference>
<feature type="compositionally biased region" description="Low complexity" evidence="7">
    <location>
        <begin position="383"/>
        <end position="403"/>
    </location>
</feature>
<evidence type="ECO:0000256" key="7">
    <source>
        <dbReference type="SAM" id="MobiDB-lite"/>
    </source>
</evidence>
<evidence type="ECO:0000256" key="6">
    <source>
        <dbReference type="PROSITE-ProRule" id="PRU00221"/>
    </source>
</evidence>
<dbReference type="PROSITE" id="PS50294">
    <property type="entry name" value="WD_REPEATS_REGION"/>
    <property type="match status" value="2"/>
</dbReference>
<keyword evidence="3" id="KW-0677">Repeat</keyword>
<dbReference type="PROSITE" id="PS50082">
    <property type="entry name" value="WD_REPEATS_2"/>
    <property type="match status" value="2"/>
</dbReference>
<keyword evidence="5" id="KW-0804">Transcription</keyword>
<keyword evidence="4" id="KW-0805">Transcription regulation</keyword>
<accession>A0A6A5T9A4</accession>
<sequence>MHTHSELPSLRSTIRLQGTPELEQIQWYDVKFYPYTSPGGDAVFAVVGSRLVVVCRCVNKADSTIEVLRQFEDESPAANGSFNSVEWSQAENGDPLVCVTGSSSQIKILNVRTGEVATTLIGHGAEVNDLAISPVDPTILASASIDHAIRLWSLDPAHAKQPTAAILYGQGHKEQVLALAYHRKGRYLLSGGMDTKINLWMTPDDLKSHAGTDKPAMIHYPHFTTTEIHKDYVDCIRWYNDLILSSAVGEDTIQLWKIDNFHSDKPPPNPAPIPIITTVNSDTKVTVSAAEMRLKSTRSAWGGRFQRLLQFDLPGHSSFYMRFGLFHELGAHPLLVAGNVKSKIFLWDLQRLETLGTGELYTTTSKEGIKKGNLNLPHHIREGSTTSVGSGTSGAQSVTSASVHTANTKGSGRGGRTSKKVIDRGIGDPFYSIKPHKELTLQKYTTTFRQFAWSKDGQWCVGAGEFSIISILHRWEHGGPPPPERNSGR</sequence>
<dbReference type="PANTHER" id="PTHR10253">
    <property type="entry name" value="POLYCOMB PROTEIN"/>
    <property type="match status" value="1"/>
</dbReference>
<feature type="region of interest" description="Disordered" evidence="7">
    <location>
        <begin position="372"/>
        <end position="419"/>
    </location>
</feature>
<dbReference type="InterPro" id="IPR015943">
    <property type="entry name" value="WD40/YVTN_repeat-like_dom_sf"/>
</dbReference>
<evidence type="ECO:0000256" key="3">
    <source>
        <dbReference type="ARBA" id="ARBA00022737"/>
    </source>
</evidence>
<dbReference type="EMBL" id="ML977047">
    <property type="protein sequence ID" value="KAF1948840.1"/>
    <property type="molecule type" value="Genomic_DNA"/>
</dbReference>
<feature type="repeat" description="WD" evidence="6">
    <location>
        <begin position="169"/>
        <end position="200"/>
    </location>
</feature>
<gene>
    <name evidence="8" type="ORF">CC80DRAFT_497934</name>
</gene>
<dbReference type="Gene3D" id="2.130.10.10">
    <property type="entry name" value="YVTN repeat-like/Quinoprotein amine dehydrogenase"/>
    <property type="match status" value="1"/>
</dbReference>
<dbReference type="InterPro" id="IPR001680">
    <property type="entry name" value="WD40_rpt"/>
</dbReference>
<feature type="repeat" description="WD" evidence="6">
    <location>
        <begin position="120"/>
        <end position="155"/>
    </location>
</feature>